<dbReference type="OrthoDB" id="5072754at2759"/>
<dbReference type="Pfam" id="PF01678">
    <property type="entry name" value="DAP_epimerase"/>
    <property type="match status" value="2"/>
</dbReference>
<keyword evidence="2" id="KW-0413">Isomerase</keyword>
<dbReference type="Proteomes" id="UP000530670">
    <property type="component" value="Unassembled WGS sequence"/>
</dbReference>
<dbReference type="EMBL" id="JAAQRI010000028">
    <property type="protein sequence ID" value="KAF5647804.1"/>
    <property type="molecule type" value="Genomic_DNA"/>
</dbReference>
<name>A0A8H5SB54_9HYPO</name>
<dbReference type="RefSeq" id="XP_037211339.1">
    <property type="nucleotide sequence ID" value="XM_037347581.1"/>
</dbReference>
<comment type="similarity">
    <text evidence="1">Belongs to the diaminopimelate epimerase family.</text>
</comment>
<dbReference type="PANTHER" id="PTHR31689">
    <property type="entry name" value="DIAMINOPIMELATE EPIMERASE, CHLOROPLASTIC"/>
    <property type="match status" value="1"/>
</dbReference>
<dbReference type="AlphaFoldDB" id="A0A8H5SB54"/>
<dbReference type="GO" id="GO:0008837">
    <property type="term" value="F:diaminopimelate epimerase activity"/>
    <property type="evidence" value="ECO:0007669"/>
    <property type="project" value="InterPro"/>
</dbReference>
<reference evidence="3 4" key="1">
    <citation type="submission" date="2020-05" db="EMBL/GenBank/DDBJ databases">
        <title>Identification and distribution of gene clusters putatively required for synthesis of sphingolipid metabolism inhibitors in phylogenetically diverse species of the filamentous fungus Fusarium.</title>
        <authorList>
            <person name="Kim H.-S."/>
            <person name="Busman M."/>
            <person name="Brown D.W."/>
            <person name="Divon H."/>
            <person name="Uhlig S."/>
            <person name="Proctor R.H."/>
        </authorList>
    </citation>
    <scope>NUCLEOTIDE SEQUENCE [LARGE SCALE GENOMIC DNA]</scope>
    <source>
        <strain evidence="3 4">NRRL 66243</strain>
    </source>
</reference>
<evidence type="ECO:0000256" key="1">
    <source>
        <dbReference type="ARBA" id="ARBA00010219"/>
    </source>
</evidence>
<proteinExistence type="inferred from homology"/>
<keyword evidence="4" id="KW-1185">Reference proteome</keyword>
<gene>
    <name evidence="3" type="ORF">FTJAE_1487</name>
</gene>
<dbReference type="NCBIfam" id="TIGR00652">
    <property type="entry name" value="DapF"/>
    <property type="match status" value="1"/>
</dbReference>
<evidence type="ECO:0000313" key="4">
    <source>
        <dbReference type="Proteomes" id="UP000530670"/>
    </source>
</evidence>
<sequence length="297" mass="32686">MRSLIKYSLYFIDLNNKNPIDRLNIPEVPEMTTIKFEKMHANGDDFVIVDLRDQDIIIDQDIARRLGDRNRGIGFNQLVVLSACNDAAAYLAFWNADGSTLNACGSATRGVAWKLMRETGSSTTTLRTIRGLLQCHKVSDHFIAVSMGCPLIDWREIPTAHEVDTLRLPLSGDPAACNMGNPHCTFFVDDLSAVDVMARGSAIEKHPLFPEKTNVHFVQVLTPSHIRLRIWERGGGIPLGSGSCSCGAVVNGVRRGLLEGRVKVECDGGSVIVSWDGKGDVFLEGPVEFSFRGIWTD</sequence>
<dbReference type="GO" id="GO:0009089">
    <property type="term" value="P:lysine biosynthetic process via diaminopimelate"/>
    <property type="evidence" value="ECO:0007669"/>
    <property type="project" value="InterPro"/>
</dbReference>
<dbReference type="SUPFAM" id="SSF54506">
    <property type="entry name" value="Diaminopimelate epimerase-like"/>
    <property type="match status" value="2"/>
</dbReference>
<dbReference type="GeneID" id="59299851"/>
<dbReference type="HAMAP" id="MF_00197">
    <property type="entry name" value="DAP_epimerase"/>
    <property type="match status" value="1"/>
</dbReference>
<accession>A0A8H5SB54</accession>
<dbReference type="GO" id="GO:0005829">
    <property type="term" value="C:cytosol"/>
    <property type="evidence" value="ECO:0007669"/>
    <property type="project" value="TreeGrafter"/>
</dbReference>
<evidence type="ECO:0000256" key="2">
    <source>
        <dbReference type="ARBA" id="ARBA00023235"/>
    </source>
</evidence>
<comment type="caution">
    <text evidence="3">The sequence shown here is derived from an EMBL/GenBank/DDBJ whole genome shotgun (WGS) entry which is preliminary data.</text>
</comment>
<dbReference type="PANTHER" id="PTHR31689:SF0">
    <property type="entry name" value="DIAMINOPIMELATE EPIMERASE"/>
    <property type="match status" value="1"/>
</dbReference>
<protein>
    <submittedName>
        <fullName evidence="3">Diaminopimelate epimerase</fullName>
    </submittedName>
</protein>
<organism evidence="3 4">
    <name type="scientific">Fusarium tjaetaba</name>
    <dbReference type="NCBI Taxonomy" id="1567544"/>
    <lineage>
        <taxon>Eukaryota</taxon>
        <taxon>Fungi</taxon>
        <taxon>Dikarya</taxon>
        <taxon>Ascomycota</taxon>
        <taxon>Pezizomycotina</taxon>
        <taxon>Sordariomycetes</taxon>
        <taxon>Hypocreomycetidae</taxon>
        <taxon>Hypocreales</taxon>
        <taxon>Nectriaceae</taxon>
        <taxon>Fusarium</taxon>
        <taxon>Fusarium fujikuroi species complex</taxon>
    </lineage>
</organism>
<dbReference type="Gene3D" id="3.10.310.10">
    <property type="entry name" value="Diaminopimelate Epimerase, Chain A, domain 1"/>
    <property type="match status" value="2"/>
</dbReference>
<dbReference type="InterPro" id="IPR001653">
    <property type="entry name" value="DAP_epimerase_DapF"/>
</dbReference>
<evidence type="ECO:0000313" key="3">
    <source>
        <dbReference type="EMBL" id="KAF5647804.1"/>
    </source>
</evidence>